<evidence type="ECO:0000313" key="1">
    <source>
        <dbReference type="EMBL" id="SHM50241.1"/>
    </source>
</evidence>
<comment type="caution">
    <text evidence="1">The sequence shown here is derived from an EMBL/GenBank/DDBJ whole genome shotgun (WGS) entry which is preliminary data.</text>
</comment>
<dbReference type="Proteomes" id="UP000184388">
    <property type="component" value="Unassembled WGS sequence"/>
</dbReference>
<dbReference type="RefSeq" id="WP_073446191.1">
    <property type="nucleotide sequence ID" value="NZ_FRBK01000011.1"/>
</dbReference>
<dbReference type="InterPro" id="IPR040701">
    <property type="entry name" value="Bact_RF_family2"/>
</dbReference>
<dbReference type="AlphaFoldDB" id="A0A9X8N068"/>
<name>A0A9X8N068_9ACTN</name>
<gene>
    <name evidence="1" type="ORF">SAMN05216268_111225</name>
</gene>
<protein>
    <submittedName>
        <fullName evidence="1">Uncharacterized protein</fullName>
    </submittedName>
</protein>
<dbReference type="Pfam" id="PF18844">
    <property type="entry name" value="baeRF_family2"/>
    <property type="match status" value="1"/>
</dbReference>
<organism evidence="1 2">
    <name type="scientific">Streptomyces yunnanensis</name>
    <dbReference type="NCBI Taxonomy" id="156453"/>
    <lineage>
        <taxon>Bacteria</taxon>
        <taxon>Bacillati</taxon>
        <taxon>Actinomycetota</taxon>
        <taxon>Actinomycetes</taxon>
        <taxon>Kitasatosporales</taxon>
        <taxon>Streptomycetaceae</taxon>
        <taxon>Streptomyces</taxon>
    </lineage>
</organism>
<sequence>MDLAFLNAVYASGGPYACAYLDTSRDAEEPEQVLALRRQQVCEALVEQGADGATVEALAAVAGGDQEIAGRHGQAIVASRGRVVLTVELPEPPAHDEAEFTPLPDLMPLALQHAPDICYVAATVHSTPRPRPEPPDGWEVAFQAGTWPSSAVAPGACHLMSGPAAGWTDGAGLAAARIAELACRTDAETIVLGGITRARNALADHLAERWRKRLVTSGGNGYPAPPGRALMERELTEAFQGQLRIADRARLDLFRARRTSRHGAVEGLCSVVAALRRSQVSSLLLSVPLDLAMRLHVDAGGAPLDPCDAALAPYGALGFRIGPAPAAVIRAAVRTGAGLVVVPEQQLSLADGLGALLRYAGPERTPYFARLLRL</sequence>
<reference evidence="2" key="1">
    <citation type="submission" date="2016-11" db="EMBL/GenBank/DDBJ databases">
        <authorList>
            <person name="Jaros S."/>
            <person name="Januszkiewicz K."/>
            <person name="Wedrychowicz H."/>
        </authorList>
    </citation>
    <scope>NUCLEOTIDE SEQUENCE [LARGE SCALE GENOMIC DNA]</scope>
    <source>
        <strain evidence="2">CGMCC 4.3555</strain>
    </source>
</reference>
<proteinExistence type="predicted"/>
<evidence type="ECO:0000313" key="2">
    <source>
        <dbReference type="Proteomes" id="UP000184388"/>
    </source>
</evidence>
<accession>A0A9X8N068</accession>
<dbReference type="EMBL" id="FRBK01000011">
    <property type="protein sequence ID" value="SHM50241.1"/>
    <property type="molecule type" value="Genomic_DNA"/>
</dbReference>